<gene>
    <name evidence="1" type="ORF">C7S20_05655</name>
</gene>
<reference evidence="2" key="1">
    <citation type="submission" date="2018-03" db="EMBL/GenBank/DDBJ databases">
        <title>Gramella fulva sp. nov., isolated from a dry surface of tidal flat.</title>
        <authorList>
            <person name="Hwang S.H."/>
            <person name="Hwang W.M."/>
            <person name="Kang K."/>
            <person name="Ahn T.-Y."/>
        </authorList>
    </citation>
    <scope>NUCLEOTIDE SEQUENCE [LARGE SCALE GENOMIC DNA]</scope>
    <source>
        <strain evidence="2">SH35</strain>
    </source>
</reference>
<keyword evidence="2" id="KW-1185">Reference proteome</keyword>
<protein>
    <submittedName>
        <fullName evidence="1">Uncharacterized protein</fullName>
    </submittedName>
</protein>
<dbReference type="RefSeq" id="WP_107011571.1">
    <property type="nucleotide sequence ID" value="NZ_CP028136.1"/>
</dbReference>
<proteinExistence type="predicted"/>
<dbReference type="KEGG" id="grs:C7S20_05655"/>
<evidence type="ECO:0000313" key="2">
    <source>
        <dbReference type="Proteomes" id="UP000241507"/>
    </source>
</evidence>
<organism evidence="1 2">
    <name type="scientific">Christiangramia fulva</name>
    <dbReference type="NCBI Taxonomy" id="2126553"/>
    <lineage>
        <taxon>Bacteria</taxon>
        <taxon>Pseudomonadati</taxon>
        <taxon>Bacteroidota</taxon>
        <taxon>Flavobacteriia</taxon>
        <taxon>Flavobacteriales</taxon>
        <taxon>Flavobacteriaceae</taxon>
        <taxon>Christiangramia</taxon>
    </lineage>
</organism>
<evidence type="ECO:0000313" key="1">
    <source>
        <dbReference type="EMBL" id="AVR44793.1"/>
    </source>
</evidence>
<dbReference type="Proteomes" id="UP000241507">
    <property type="component" value="Chromosome"/>
</dbReference>
<sequence>MTNSLYRIEIVANPTAKGEAIIKTKDIKRDLLMTSRRIALFKFEEYFETFQSGNLLKDLKRKDIFLRATQTFL</sequence>
<name>A0A2R3Z3F1_9FLAO</name>
<accession>A0A2R3Z3F1</accession>
<dbReference type="EMBL" id="CP028136">
    <property type="protein sequence ID" value="AVR44793.1"/>
    <property type="molecule type" value="Genomic_DNA"/>
</dbReference>
<dbReference type="AlphaFoldDB" id="A0A2R3Z3F1"/>